<dbReference type="RefSeq" id="WP_294312950.1">
    <property type="nucleotide sequence ID" value="NZ_CP154834.1"/>
</dbReference>
<proteinExistence type="predicted"/>
<dbReference type="Proteomes" id="UP001463665">
    <property type="component" value="Chromosome"/>
</dbReference>
<feature type="chain" id="PRO_5043739112" description="Lipoprotein" evidence="1">
    <location>
        <begin position="23"/>
        <end position="163"/>
    </location>
</feature>
<evidence type="ECO:0008006" key="4">
    <source>
        <dbReference type="Google" id="ProtNLM"/>
    </source>
</evidence>
<dbReference type="EMBL" id="CP154834">
    <property type="protein sequence ID" value="XAO72889.1"/>
    <property type="molecule type" value="Genomic_DNA"/>
</dbReference>
<gene>
    <name evidence="2" type="ORF">AAFP95_13600</name>
</gene>
<keyword evidence="1" id="KW-0732">Signal</keyword>
<feature type="signal peptide" evidence="1">
    <location>
        <begin position="1"/>
        <end position="22"/>
    </location>
</feature>
<accession>A0AAU6WJ79</accession>
<evidence type="ECO:0000313" key="3">
    <source>
        <dbReference type="Proteomes" id="UP001463665"/>
    </source>
</evidence>
<evidence type="ECO:0000256" key="1">
    <source>
        <dbReference type="SAM" id="SignalP"/>
    </source>
</evidence>
<keyword evidence="3" id="KW-1185">Reference proteome</keyword>
<organism evidence="2 3">
    <name type="scientific">Chryseobacterium endophyticum</name>
    <dbReference type="NCBI Taxonomy" id="1854762"/>
    <lineage>
        <taxon>Bacteria</taxon>
        <taxon>Pseudomonadati</taxon>
        <taxon>Bacteroidota</taxon>
        <taxon>Flavobacteriia</taxon>
        <taxon>Flavobacteriales</taxon>
        <taxon>Weeksellaceae</taxon>
        <taxon>Chryseobacterium group</taxon>
        <taxon>Chryseobacterium</taxon>
    </lineage>
</organism>
<dbReference type="AlphaFoldDB" id="A0AAU6WJ79"/>
<evidence type="ECO:0000313" key="2">
    <source>
        <dbReference type="EMBL" id="XAO72889.1"/>
    </source>
</evidence>
<protein>
    <recommendedName>
        <fullName evidence="4">Lipoprotein</fullName>
    </recommendedName>
</protein>
<sequence>MKKLISCSLLILAMLTSTTSCQEEENSAQYNNEVISKNIVAAKEYTVSYYAGIKMRRFKPACNSGIGFCPSSKLMEESFSQYSTMQIDNNTFKVKVTPITDTKVNMNIIVNDGYDAGSVFDITSNYILPVSGNASNIVLIAGSYTITKVGNNEYSINIDAVVN</sequence>
<name>A0AAU6WJ79_9FLAO</name>
<dbReference type="PROSITE" id="PS51257">
    <property type="entry name" value="PROKAR_LIPOPROTEIN"/>
    <property type="match status" value="1"/>
</dbReference>
<reference evidence="2 3" key="1">
    <citation type="submission" date="2024-04" db="EMBL/GenBank/DDBJ databases">
        <title>Genome sequencing and assembly of rice foliar adapted Chryseobacterium endophyticum OsEnb-ALM-A6.</title>
        <authorList>
            <person name="Kumar S."/>
            <person name="Javed M."/>
            <person name="Chouhan V."/>
            <person name="Charishma K."/>
            <person name="Patel A."/>
            <person name="Kumar M."/>
            <person name="Sahu K.P."/>
            <person name="Kumar A."/>
        </authorList>
    </citation>
    <scope>NUCLEOTIDE SEQUENCE [LARGE SCALE GENOMIC DNA]</scope>
    <source>
        <strain evidence="2 3">OsEnb-ALM-A6</strain>
    </source>
</reference>